<evidence type="ECO:0000256" key="1">
    <source>
        <dbReference type="SAM" id="MobiDB-lite"/>
    </source>
</evidence>
<dbReference type="AlphaFoldDB" id="A0A5C6D8V4"/>
<dbReference type="Proteomes" id="UP000319143">
    <property type="component" value="Unassembled WGS sequence"/>
</dbReference>
<comment type="caution">
    <text evidence="2">The sequence shown here is derived from an EMBL/GenBank/DDBJ whole genome shotgun (WGS) entry which is preliminary data.</text>
</comment>
<feature type="region of interest" description="Disordered" evidence="1">
    <location>
        <begin position="72"/>
        <end position="94"/>
    </location>
</feature>
<dbReference type="EMBL" id="SJPV01000013">
    <property type="protein sequence ID" value="TWU32221.1"/>
    <property type="molecule type" value="Genomic_DNA"/>
</dbReference>
<name>A0A5C6D8V4_9BACT</name>
<organism evidence="2 3">
    <name type="scientific">Novipirellula artificiosorum</name>
    <dbReference type="NCBI Taxonomy" id="2528016"/>
    <lineage>
        <taxon>Bacteria</taxon>
        <taxon>Pseudomonadati</taxon>
        <taxon>Planctomycetota</taxon>
        <taxon>Planctomycetia</taxon>
        <taxon>Pirellulales</taxon>
        <taxon>Pirellulaceae</taxon>
        <taxon>Novipirellula</taxon>
    </lineage>
</organism>
<sequence length="94" mass="10713">MGKLTGILRCHGRLDADRIEAGSEVSAPLVWRFLRSAHVTLIIWSIRSTSEAYCTQYKLTRRGGAYRRSVPTAGLSFTGYHPRSGADRRDYRRR</sequence>
<evidence type="ECO:0000313" key="3">
    <source>
        <dbReference type="Proteomes" id="UP000319143"/>
    </source>
</evidence>
<feature type="compositionally biased region" description="Basic and acidic residues" evidence="1">
    <location>
        <begin position="84"/>
        <end position="94"/>
    </location>
</feature>
<keyword evidence="3" id="KW-1185">Reference proteome</keyword>
<accession>A0A5C6D8V4</accession>
<proteinExistence type="predicted"/>
<protein>
    <submittedName>
        <fullName evidence="2">Uncharacterized protein</fullName>
    </submittedName>
</protein>
<evidence type="ECO:0000313" key="2">
    <source>
        <dbReference type="EMBL" id="TWU32221.1"/>
    </source>
</evidence>
<gene>
    <name evidence="2" type="ORF">Poly41_57060</name>
</gene>
<reference evidence="2 3" key="1">
    <citation type="submission" date="2019-02" db="EMBL/GenBank/DDBJ databases">
        <title>Deep-cultivation of Planctomycetes and their phenomic and genomic characterization uncovers novel biology.</title>
        <authorList>
            <person name="Wiegand S."/>
            <person name="Jogler M."/>
            <person name="Boedeker C."/>
            <person name="Pinto D."/>
            <person name="Vollmers J."/>
            <person name="Rivas-Marin E."/>
            <person name="Kohn T."/>
            <person name="Peeters S.H."/>
            <person name="Heuer A."/>
            <person name="Rast P."/>
            <person name="Oberbeckmann S."/>
            <person name="Bunk B."/>
            <person name="Jeske O."/>
            <person name="Meyerdierks A."/>
            <person name="Storesund J.E."/>
            <person name="Kallscheuer N."/>
            <person name="Luecker S."/>
            <person name="Lage O.M."/>
            <person name="Pohl T."/>
            <person name="Merkel B.J."/>
            <person name="Hornburger P."/>
            <person name="Mueller R.-W."/>
            <person name="Bruemmer F."/>
            <person name="Labrenz M."/>
            <person name="Spormann A.M."/>
            <person name="Op Den Camp H."/>
            <person name="Overmann J."/>
            <person name="Amann R."/>
            <person name="Jetten M.S.M."/>
            <person name="Mascher T."/>
            <person name="Medema M.H."/>
            <person name="Devos D.P."/>
            <person name="Kaster A.-K."/>
            <person name="Ovreas L."/>
            <person name="Rohde M."/>
            <person name="Galperin M.Y."/>
            <person name="Jogler C."/>
        </authorList>
    </citation>
    <scope>NUCLEOTIDE SEQUENCE [LARGE SCALE GENOMIC DNA]</scope>
    <source>
        <strain evidence="2 3">Poly41</strain>
    </source>
</reference>